<dbReference type="Proteomes" id="UP000037029">
    <property type="component" value="Chromosome"/>
</dbReference>
<dbReference type="SUPFAM" id="SSF46785">
    <property type="entry name" value="Winged helix' DNA-binding domain"/>
    <property type="match status" value="1"/>
</dbReference>
<accession>A0A2D1R458</accession>
<dbReference type="AlphaFoldDB" id="A0A2D1R458"/>
<dbReference type="InterPro" id="IPR043135">
    <property type="entry name" value="Fur_C"/>
</dbReference>
<reference evidence="1 2" key="1">
    <citation type="submission" date="2017-04" db="EMBL/GenBank/DDBJ databases">
        <title>Characterization, genome and methylation analysis of a phthalic acid esters degrading strain Sphingobium yanoikuyae SHJ.</title>
        <authorList>
            <person name="Feng L."/>
        </authorList>
    </citation>
    <scope>NUCLEOTIDE SEQUENCE [LARGE SCALE GENOMIC DNA]</scope>
    <source>
        <strain evidence="1 2">SHJ</strain>
    </source>
</reference>
<gene>
    <name evidence="1" type="ORF">BV87_15440</name>
</gene>
<sequence length="128" mass="14021">MRRLVATLLEQARPPLSAYDLRSLSAERHERLYAPQVYRALNELIAQGKVLRIETLNAFCAIRQGPAAVGICQHCGQVEQIDMGDIKLALGHLFAQRGFLIDRLVVEGSGHCCQCPLPSDDKGAISAP</sequence>
<dbReference type="Gene3D" id="3.30.1490.190">
    <property type="match status" value="1"/>
</dbReference>
<dbReference type="InterPro" id="IPR036390">
    <property type="entry name" value="WH_DNA-bd_sf"/>
</dbReference>
<protein>
    <submittedName>
        <fullName evidence="1">Uncharacterized protein</fullName>
    </submittedName>
</protein>
<dbReference type="Gene3D" id="1.10.10.10">
    <property type="entry name" value="Winged helix-like DNA-binding domain superfamily/Winged helix DNA-binding domain"/>
    <property type="match status" value="1"/>
</dbReference>
<proteinExistence type="predicted"/>
<evidence type="ECO:0000313" key="1">
    <source>
        <dbReference type="EMBL" id="ATP19648.1"/>
    </source>
</evidence>
<evidence type="ECO:0000313" key="2">
    <source>
        <dbReference type="Proteomes" id="UP000037029"/>
    </source>
</evidence>
<organism evidence="1 2">
    <name type="scientific">Sphingobium yanoikuyae</name>
    <name type="common">Sphingomonas yanoikuyae</name>
    <dbReference type="NCBI Taxonomy" id="13690"/>
    <lineage>
        <taxon>Bacteria</taxon>
        <taxon>Pseudomonadati</taxon>
        <taxon>Pseudomonadota</taxon>
        <taxon>Alphaproteobacteria</taxon>
        <taxon>Sphingomonadales</taxon>
        <taxon>Sphingomonadaceae</taxon>
        <taxon>Sphingobium</taxon>
    </lineage>
</organism>
<name>A0A2D1R458_SPHYA</name>
<dbReference type="InterPro" id="IPR036388">
    <property type="entry name" value="WH-like_DNA-bd_sf"/>
</dbReference>
<dbReference type="EMBL" id="CP020925">
    <property type="protein sequence ID" value="ATP19648.1"/>
    <property type="molecule type" value="Genomic_DNA"/>
</dbReference>